<feature type="compositionally biased region" description="Polar residues" evidence="1">
    <location>
        <begin position="756"/>
        <end position="776"/>
    </location>
</feature>
<feature type="compositionally biased region" description="Basic and acidic residues" evidence="1">
    <location>
        <begin position="537"/>
        <end position="548"/>
    </location>
</feature>
<feature type="compositionally biased region" description="Polar residues" evidence="1">
    <location>
        <begin position="262"/>
        <end position="278"/>
    </location>
</feature>
<reference evidence="2 3" key="1">
    <citation type="submission" date="2024-10" db="EMBL/GenBank/DDBJ databases">
        <title>Updated reference genomes for cyclostephanoid diatoms.</title>
        <authorList>
            <person name="Roberts W.R."/>
            <person name="Alverson A.J."/>
        </authorList>
    </citation>
    <scope>NUCLEOTIDE SEQUENCE [LARGE SCALE GENOMIC DNA]</scope>
    <source>
        <strain evidence="2 3">AJA010-31</strain>
    </source>
</reference>
<feature type="compositionally biased region" description="Basic residues" evidence="1">
    <location>
        <begin position="952"/>
        <end position="963"/>
    </location>
</feature>
<feature type="compositionally biased region" description="Acidic residues" evidence="1">
    <location>
        <begin position="1359"/>
        <end position="1368"/>
    </location>
</feature>
<feature type="compositionally biased region" description="Polar residues" evidence="1">
    <location>
        <begin position="820"/>
        <end position="830"/>
    </location>
</feature>
<feature type="region of interest" description="Disordered" evidence="1">
    <location>
        <begin position="200"/>
        <end position="655"/>
    </location>
</feature>
<feature type="compositionally biased region" description="Basic and acidic residues" evidence="1">
    <location>
        <begin position="396"/>
        <end position="407"/>
    </location>
</feature>
<feature type="compositionally biased region" description="Basic and acidic residues" evidence="1">
    <location>
        <begin position="244"/>
        <end position="254"/>
    </location>
</feature>
<feature type="compositionally biased region" description="Basic and acidic residues" evidence="1">
    <location>
        <begin position="720"/>
        <end position="733"/>
    </location>
</feature>
<feature type="compositionally biased region" description="Basic and acidic residues" evidence="1">
    <location>
        <begin position="18"/>
        <end position="32"/>
    </location>
</feature>
<organism evidence="2 3">
    <name type="scientific">Cyclotella atomus</name>
    <dbReference type="NCBI Taxonomy" id="382360"/>
    <lineage>
        <taxon>Eukaryota</taxon>
        <taxon>Sar</taxon>
        <taxon>Stramenopiles</taxon>
        <taxon>Ochrophyta</taxon>
        <taxon>Bacillariophyta</taxon>
        <taxon>Coscinodiscophyceae</taxon>
        <taxon>Thalassiosirophycidae</taxon>
        <taxon>Stephanodiscales</taxon>
        <taxon>Stephanodiscaceae</taxon>
        <taxon>Cyclotella</taxon>
    </lineage>
</organism>
<feature type="compositionally biased region" description="Basic and acidic residues" evidence="1">
    <location>
        <begin position="680"/>
        <end position="689"/>
    </location>
</feature>
<feature type="compositionally biased region" description="Basic and acidic residues" evidence="1">
    <location>
        <begin position="1033"/>
        <end position="1059"/>
    </location>
</feature>
<keyword evidence="3" id="KW-1185">Reference proteome</keyword>
<feature type="compositionally biased region" description="Basic residues" evidence="1">
    <location>
        <begin position="924"/>
        <end position="933"/>
    </location>
</feature>
<dbReference type="Proteomes" id="UP001530400">
    <property type="component" value="Unassembled WGS sequence"/>
</dbReference>
<name>A0ABD3MZ99_9STRA</name>
<feature type="compositionally biased region" description="Basic and acidic residues" evidence="1">
    <location>
        <begin position="319"/>
        <end position="353"/>
    </location>
</feature>
<evidence type="ECO:0000313" key="3">
    <source>
        <dbReference type="Proteomes" id="UP001530400"/>
    </source>
</evidence>
<feature type="compositionally biased region" description="Basic and acidic residues" evidence="1">
    <location>
        <begin position="365"/>
        <end position="389"/>
    </location>
</feature>
<gene>
    <name evidence="2" type="ORF">ACHAWO_006741</name>
</gene>
<feature type="region of interest" description="Disordered" evidence="1">
    <location>
        <begin position="1353"/>
        <end position="1384"/>
    </location>
</feature>
<feature type="region of interest" description="Disordered" evidence="1">
    <location>
        <begin position="1"/>
        <end position="63"/>
    </location>
</feature>
<feature type="compositionally biased region" description="Basic and acidic residues" evidence="1">
    <location>
        <begin position="514"/>
        <end position="526"/>
    </location>
</feature>
<feature type="compositionally biased region" description="Basic and acidic residues" evidence="1">
    <location>
        <begin position="284"/>
        <end position="304"/>
    </location>
</feature>
<accession>A0ABD3MZ99</accession>
<feature type="compositionally biased region" description="Polar residues" evidence="1">
    <location>
        <begin position="41"/>
        <end position="57"/>
    </location>
</feature>
<feature type="compositionally biased region" description="Basic residues" evidence="1">
    <location>
        <begin position="527"/>
        <end position="536"/>
    </location>
</feature>
<evidence type="ECO:0000313" key="2">
    <source>
        <dbReference type="EMBL" id="KAL3768338.1"/>
    </source>
</evidence>
<feature type="compositionally biased region" description="Low complexity" evidence="1">
    <location>
        <begin position="734"/>
        <end position="743"/>
    </location>
</feature>
<feature type="region of interest" description="Disordered" evidence="1">
    <location>
        <begin position="720"/>
        <end position="840"/>
    </location>
</feature>
<feature type="compositionally biased region" description="Basic and acidic residues" evidence="1">
    <location>
        <begin position="596"/>
        <end position="614"/>
    </location>
</feature>
<feature type="compositionally biased region" description="Low complexity" evidence="1">
    <location>
        <begin position="1"/>
        <end position="13"/>
    </location>
</feature>
<feature type="compositionally biased region" description="Basic and acidic residues" evidence="1">
    <location>
        <begin position="1088"/>
        <end position="1103"/>
    </location>
</feature>
<feature type="compositionally biased region" description="Polar residues" evidence="1">
    <location>
        <begin position="796"/>
        <end position="812"/>
    </location>
</feature>
<feature type="region of interest" description="Disordered" evidence="1">
    <location>
        <begin position="680"/>
        <end position="705"/>
    </location>
</feature>
<proteinExistence type="predicted"/>
<feature type="compositionally biased region" description="Basic and acidic residues" evidence="1">
    <location>
        <begin position="557"/>
        <end position="575"/>
    </location>
</feature>
<sequence length="1384" mass="155937">MNPRGSGNSSVSSDDNDYTNRDISDVKKEEIPHAYPGINNYKPTSKMSNGRSNTSGSTREEDITQDDLQAMKAMIGDIKRDPSLLFKLSSLAAGDGPSAFDLGALGGAGPRNNDTMGGNHMFLHSNALAANNAMQNNSIVVDDDHTEVSSLGMMSYDDSGKNLLHFSPQVLHRGQSMGARETLQSRTHKDMEIALRMQSLRAKKGLNNSTFGGGGLTRSNSARHLPQPQLNRSVSAPRNSPTKPKSDEKDEAKIPSKPMSPTPHQNQNRARSHTSPSVPFSEDYAPKREENELRKSAGNQKEDGGNAEPAVKSNRRSSITKDQRPKPSVGHRQDESGELRNQKEDANKAELAVKPRRRSLVTNEQRPKQSIEHRPDENNDLRRVDRDRTSSTMRQRSLDTPKLEKKQQPQIADSALWMKEAPRGGDPDTSDQETPRNDDDIDSQNSALILYSDKYKTNDATPRNENRKQLSESLDPSFNRSHDRYTLPFHRQDSDRGMMNNQYYSAVSKYAETNGDKRDGNGEHFKRSSSSRRSSSRNKERGTTKLRSDSIQSESNETMHSEDSMNRRARSELRPRIVKQSTEYEEPKRVNKTKKRAEASQRRRSVSEDPRSVDQRQVPSPRDIKNDKPSRHRSHPRPTVDEPSTTVPPPARNGFAVYPQYAMQGLDNYREEERVILQKDNSETEERVDTLSSLHPSFGSSLNDLIPKEAGLGEQLQRLNQRDKSYRQEHEGSSSRSVISRLSHMVKSKASKRPSENNMDNSMQDVNSSPHSNISPKKSIESDDGSAGKSRPTLISRISHSRLSQSIGSPHQTQRRRTTTIDNMNSSMTPSDWEKTTIRSANERESPYMTNEIGDAMAMRTELEDVDEMTRLCDERGRCIFHPHIRLQKQKLFGGWKIIFKHCPDCAVEHMKKTQKVLAAQQLKSKKKKHREKKDHIINEIPEIKLNETHERKSRKHKAKKKHTSADEIQQDDHDENPPRQPPVSEHRIVPSDYNRAQSHQPSVRDRPQFDDNDRAPRDVHPTDSRQLASHAPNDERRTDNRQQRATSRFEHHDGEKSQNEQNEPHGQLVKHNSDATKNSPTTNAENWKSKPDHSLAIVEHRPPRTKKVNGLPWSDYNGQSGRYTGEVNDEYQPHGKGEMIYDRGVVSSGVWYKGVLDTEGPLTQDEYVPERLTSYSVGDKGREEDMIIDSSKKETAAAVALLRVSDAAFVRRSDGTWTYAIVKDRTDGNDASIKFKVNARGSTKSFPMSQWGSYIRRVKVRAADATAKKNLSLDQFLSNNRSNIGSSNSVAGGNLGLGSSDHSVISARSLPMINRSRGVDNLTTGKMNIRTRSRSRSRNRKNVTTLPLLFSSSMSVSEENEGNDNDGWETASGSGYRLRGIDP</sequence>
<feature type="compositionally biased region" description="Polar residues" evidence="1">
    <location>
        <begin position="217"/>
        <end position="243"/>
    </location>
</feature>
<feature type="region of interest" description="Disordered" evidence="1">
    <location>
        <begin position="922"/>
        <end position="1114"/>
    </location>
</feature>
<protein>
    <submittedName>
        <fullName evidence="2">Uncharacterized protein</fullName>
    </submittedName>
</protein>
<feature type="compositionally biased region" description="Polar residues" evidence="1">
    <location>
        <begin position="1076"/>
        <end position="1087"/>
    </location>
</feature>
<comment type="caution">
    <text evidence="2">The sequence shown here is derived from an EMBL/GenBank/DDBJ whole genome shotgun (WGS) entry which is preliminary data.</text>
</comment>
<feature type="compositionally biased region" description="Basic and acidic residues" evidence="1">
    <location>
        <begin position="1003"/>
        <end position="1024"/>
    </location>
</feature>
<evidence type="ECO:0000256" key="1">
    <source>
        <dbReference type="SAM" id="MobiDB-lite"/>
    </source>
</evidence>
<feature type="compositionally biased region" description="Basic and acidic residues" evidence="1">
    <location>
        <begin position="934"/>
        <end position="951"/>
    </location>
</feature>
<feature type="compositionally biased region" description="Polar residues" evidence="1">
    <location>
        <begin position="690"/>
        <end position="703"/>
    </location>
</feature>
<feature type="compositionally biased region" description="Basic and acidic residues" evidence="1">
    <location>
        <begin position="453"/>
        <end position="470"/>
    </location>
</feature>
<dbReference type="EMBL" id="JALLPJ020001349">
    <property type="protein sequence ID" value="KAL3768338.1"/>
    <property type="molecule type" value="Genomic_DNA"/>
</dbReference>
<feature type="compositionally biased region" description="Basic and acidic residues" evidence="1">
    <location>
        <begin position="480"/>
        <end position="496"/>
    </location>
</feature>